<feature type="compositionally biased region" description="Basic and acidic residues" evidence="3">
    <location>
        <begin position="302"/>
        <end position="311"/>
    </location>
</feature>
<keyword evidence="2" id="KW-0833">Ubl conjugation pathway</keyword>
<dbReference type="InterPro" id="IPR000608">
    <property type="entry name" value="UBC"/>
</dbReference>
<protein>
    <recommendedName>
        <fullName evidence="4">UBC core domain-containing protein</fullName>
    </recommendedName>
</protein>
<name>A0AAD6IQI0_DREDA</name>
<dbReference type="PROSITE" id="PS50127">
    <property type="entry name" value="UBC_2"/>
    <property type="match status" value="1"/>
</dbReference>
<evidence type="ECO:0000256" key="1">
    <source>
        <dbReference type="ARBA" id="ARBA00022679"/>
    </source>
</evidence>
<dbReference type="EMBL" id="JAQGDS010000012">
    <property type="protein sequence ID" value="KAJ6256487.1"/>
    <property type="molecule type" value="Genomic_DNA"/>
</dbReference>
<evidence type="ECO:0000256" key="2">
    <source>
        <dbReference type="ARBA" id="ARBA00022786"/>
    </source>
</evidence>
<feature type="domain" description="UBC core" evidence="4">
    <location>
        <begin position="628"/>
        <end position="788"/>
    </location>
</feature>
<dbReference type="Gene3D" id="3.10.110.10">
    <property type="entry name" value="Ubiquitin Conjugating Enzyme"/>
    <property type="match status" value="1"/>
</dbReference>
<feature type="region of interest" description="Disordered" evidence="3">
    <location>
        <begin position="27"/>
        <end position="54"/>
    </location>
</feature>
<feature type="region of interest" description="Disordered" evidence="3">
    <location>
        <begin position="286"/>
        <end position="311"/>
    </location>
</feature>
<evidence type="ECO:0000256" key="3">
    <source>
        <dbReference type="SAM" id="MobiDB-lite"/>
    </source>
</evidence>
<dbReference type="Proteomes" id="UP001221413">
    <property type="component" value="Unassembled WGS sequence"/>
</dbReference>
<sequence length="897" mass="99180">MENYTHANKRQRRDRRKVQGLAMLELPNLPTASDPGFEFNSSSSQHQRSFFEPNPSVFSRYNTRSKTASDPQPFSFKASKGVPVPDHAMADRFMYKPGRFYSAPSHQAASLATPRKVSRTIQPPGQAELACVKEYLCEVVTGRASSRLRCPHLPVILSMIFAAIRADDHKIGVSYTQGNTICVAECSECEGGICLGCGRKIIVQTWGEPTVDTVNQSMHKCTESHLISIILVLAKLDVRWRLQNYRSPSQQTPLQTAWFPDEDLEILEGLAGRAWKAGVGYGTGEPALSHNKSKIPGQTKQEANKKLNDSKPKLNDRRQFADLLTRLAELLQDKAGHNAVSGLIIEKGNIVASFMKVSYLPELIRSLVLEESLISIEENGNREVYSSCLLLFRIFADYESLFDILVSALPAKESSPGIAGMVDSHKWLAPSLKGMLTRKELASMKKTEDVDFTFVIGLGGITQSILRSFDTLVTQCKACLSNASRVVTFRTDQEVDDLIEFCTNVEATSIKLNQAADNRELKKAKSRVVSTASTNSHLASLSPEILAHPLFARSNIGASTSRSTEPLDIPRDIQLECREALASHLQFKFSSAVVDTHCRAQLHDGIGTVVYKKLHGIGVNAPAPSNPGRMKHLIKDLSVLSTALPEGVFVRVQEDRPDLFKALIVGAGSTPYQLGLYEFDFTIPQSYPTEPPLVTFKTTGGGVVRFNPNLYANGMVCLSILGTWPGGTDSEEWQPGKSTLLQILVSIQALVLCSEPYYNEPGFDAIPDSDASKLYNEQVQLNSIRTAMIDWLGYKGIWEDIVHAHFLANTVAVLSKTLEFVAEANEMDSAQHARLWGWGDVDVPTIQPYGLRSDAEGPTTFRKTMQNTRNDLETKLKEKLPGFLRAGLWREKTEAQT</sequence>
<gene>
    <name evidence="5" type="ORF">Dda_8349</name>
</gene>
<keyword evidence="1" id="KW-0808">Transferase</keyword>
<dbReference type="PANTHER" id="PTHR46116">
    <property type="entry name" value="(E3-INDEPENDENT) E2 UBIQUITIN-CONJUGATING ENZYME"/>
    <property type="match status" value="1"/>
</dbReference>
<dbReference type="SMART" id="SM00212">
    <property type="entry name" value="UBCc"/>
    <property type="match status" value="1"/>
</dbReference>
<accession>A0AAD6IQI0</accession>
<dbReference type="GO" id="GO:0016740">
    <property type="term" value="F:transferase activity"/>
    <property type="evidence" value="ECO:0007669"/>
    <property type="project" value="UniProtKB-KW"/>
</dbReference>
<evidence type="ECO:0000259" key="4">
    <source>
        <dbReference type="PROSITE" id="PS50127"/>
    </source>
</evidence>
<proteinExistence type="predicted"/>
<feature type="compositionally biased region" description="Polar residues" evidence="3">
    <location>
        <begin position="39"/>
        <end position="48"/>
    </location>
</feature>
<evidence type="ECO:0000313" key="6">
    <source>
        <dbReference type="Proteomes" id="UP001221413"/>
    </source>
</evidence>
<dbReference type="Pfam" id="PF00179">
    <property type="entry name" value="UQ_con"/>
    <property type="match status" value="1"/>
</dbReference>
<reference evidence="5" key="1">
    <citation type="submission" date="2023-01" db="EMBL/GenBank/DDBJ databases">
        <title>The chitinases involved in constricting ring structure development in the nematode-trapping fungus Drechslerella dactyloides.</title>
        <authorList>
            <person name="Wang R."/>
            <person name="Zhang L."/>
            <person name="Tang P."/>
            <person name="Li S."/>
            <person name="Liang L."/>
        </authorList>
    </citation>
    <scope>NUCLEOTIDE SEQUENCE</scope>
    <source>
        <strain evidence="5">YMF1.00031</strain>
    </source>
</reference>
<keyword evidence="6" id="KW-1185">Reference proteome</keyword>
<evidence type="ECO:0000313" key="5">
    <source>
        <dbReference type="EMBL" id="KAJ6256487.1"/>
    </source>
</evidence>
<dbReference type="InterPro" id="IPR016135">
    <property type="entry name" value="UBQ-conjugating_enzyme/RWD"/>
</dbReference>
<comment type="caution">
    <text evidence="5">The sequence shown here is derived from an EMBL/GenBank/DDBJ whole genome shotgun (WGS) entry which is preliminary data.</text>
</comment>
<dbReference type="SUPFAM" id="SSF54495">
    <property type="entry name" value="UBC-like"/>
    <property type="match status" value="1"/>
</dbReference>
<dbReference type="AlphaFoldDB" id="A0AAD6IQI0"/>
<organism evidence="5 6">
    <name type="scientific">Drechslerella dactyloides</name>
    <name type="common">Nematode-trapping fungus</name>
    <name type="synonym">Arthrobotrys dactyloides</name>
    <dbReference type="NCBI Taxonomy" id="74499"/>
    <lineage>
        <taxon>Eukaryota</taxon>
        <taxon>Fungi</taxon>
        <taxon>Dikarya</taxon>
        <taxon>Ascomycota</taxon>
        <taxon>Pezizomycotina</taxon>
        <taxon>Orbiliomycetes</taxon>
        <taxon>Orbiliales</taxon>
        <taxon>Orbiliaceae</taxon>
        <taxon>Drechslerella</taxon>
    </lineage>
</organism>